<dbReference type="EMBL" id="JADWYS010000001">
    <property type="protein sequence ID" value="MBG9386945.1"/>
    <property type="molecule type" value="Genomic_DNA"/>
</dbReference>
<dbReference type="GO" id="GO:0009289">
    <property type="term" value="C:pilus"/>
    <property type="evidence" value="ECO:0007669"/>
    <property type="project" value="InterPro"/>
</dbReference>
<proteinExistence type="predicted"/>
<reference evidence="3" key="1">
    <citation type="submission" date="2020-11" db="EMBL/GenBank/DDBJ databases">
        <title>Bacterial whole genome sequence for Caenimonas sp. DR4.4.</title>
        <authorList>
            <person name="Le V."/>
            <person name="Ko S.-R."/>
            <person name="Ahn C.-Y."/>
            <person name="Oh H.-M."/>
        </authorList>
    </citation>
    <scope>NUCLEOTIDE SEQUENCE</scope>
    <source>
        <strain evidence="3">DR4.4</strain>
    </source>
</reference>
<gene>
    <name evidence="3" type="ORF">I5803_02810</name>
</gene>
<evidence type="ECO:0000256" key="1">
    <source>
        <dbReference type="ARBA" id="ARBA00022729"/>
    </source>
</evidence>
<dbReference type="Gene3D" id="2.60.40.1090">
    <property type="entry name" value="Fimbrial-type adhesion domain"/>
    <property type="match status" value="1"/>
</dbReference>
<dbReference type="SUPFAM" id="SSF49401">
    <property type="entry name" value="Bacterial adhesins"/>
    <property type="match status" value="1"/>
</dbReference>
<protein>
    <submittedName>
        <fullName evidence="3">Type 1 fimbrial protein</fullName>
    </submittedName>
</protein>
<name>A0A931MG34_9BURK</name>
<accession>A0A931MG34</accession>
<dbReference type="InterPro" id="IPR036937">
    <property type="entry name" value="Adhesion_dom_fimbrial_sf"/>
</dbReference>
<dbReference type="Proteomes" id="UP000651050">
    <property type="component" value="Unassembled WGS sequence"/>
</dbReference>
<dbReference type="GO" id="GO:0043709">
    <property type="term" value="P:cell adhesion involved in single-species biofilm formation"/>
    <property type="evidence" value="ECO:0007669"/>
    <property type="project" value="TreeGrafter"/>
</dbReference>
<sequence>MTITIRNCDSHNVINSGVMATFNWGNTSVEFQTTARGINIQMVGSPTFTTQGDCPPVTTTIFPAHIEVAAQGAKFANCTLIATSSGRFVLGTRRIRGTQSITNANYGGIGCISGSGCPTVGVFTTSGTFNIPIFVPACAGVLSGTQTVQLPKVSTSSVEGSSSAVGKTRFQISLASCISTANNGEAGNAGYTAHLTWAFSSACSGGSTTVICSSGTSNVWVQILKGDFTAIDSTKDDVFVLTDGTNVFQYYAGYVKPSGGSVTAGTVSAVASFTVTYQ</sequence>
<keyword evidence="4" id="KW-1185">Reference proteome</keyword>
<dbReference type="InterPro" id="IPR008966">
    <property type="entry name" value="Adhesion_dom_sf"/>
</dbReference>
<dbReference type="InterPro" id="IPR050263">
    <property type="entry name" value="Bact_Fimbrial_Adh_Pro"/>
</dbReference>
<comment type="caution">
    <text evidence="3">The sequence shown here is derived from an EMBL/GenBank/DDBJ whole genome shotgun (WGS) entry which is preliminary data.</text>
</comment>
<evidence type="ECO:0000313" key="3">
    <source>
        <dbReference type="EMBL" id="MBG9386945.1"/>
    </source>
</evidence>
<keyword evidence="1" id="KW-0732">Signal</keyword>
<dbReference type="PANTHER" id="PTHR33420:SF3">
    <property type="entry name" value="FIMBRIAL SUBUNIT ELFA"/>
    <property type="match status" value="1"/>
</dbReference>
<dbReference type="InterPro" id="IPR000259">
    <property type="entry name" value="Adhesion_dom_fimbrial"/>
</dbReference>
<feature type="domain" description="Fimbrial-type adhesion" evidence="2">
    <location>
        <begin position="136"/>
        <end position="278"/>
    </location>
</feature>
<evidence type="ECO:0000259" key="2">
    <source>
        <dbReference type="Pfam" id="PF00419"/>
    </source>
</evidence>
<dbReference type="AlphaFoldDB" id="A0A931MG34"/>
<evidence type="ECO:0000313" key="4">
    <source>
        <dbReference type="Proteomes" id="UP000651050"/>
    </source>
</evidence>
<dbReference type="Pfam" id="PF00419">
    <property type="entry name" value="Fimbrial"/>
    <property type="match status" value="1"/>
</dbReference>
<dbReference type="PANTHER" id="PTHR33420">
    <property type="entry name" value="FIMBRIAL SUBUNIT ELFA-RELATED"/>
    <property type="match status" value="1"/>
</dbReference>
<organism evidence="3 4">
    <name type="scientific">Caenimonas aquaedulcis</name>
    <dbReference type="NCBI Taxonomy" id="2793270"/>
    <lineage>
        <taxon>Bacteria</taxon>
        <taxon>Pseudomonadati</taxon>
        <taxon>Pseudomonadota</taxon>
        <taxon>Betaproteobacteria</taxon>
        <taxon>Burkholderiales</taxon>
        <taxon>Comamonadaceae</taxon>
        <taxon>Caenimonas</taxon>
    </lineage>
</organism>
<dbReference type="RefSeq" id="WP_196984900.1">
    <property type="nucleotide sequence ID" value="NZ_JADWYS010000001.1"/>
</dbReference>